<organism evidence="2 3">
    <name type="scientific">Commensalibacter melissae</name>
    <dbReference type="NCBI Taxonomy" id="2070537"/>
    <lineage>
        <taxon>Bacteria</taxon>
        <taxon>Pseudomonadati</taxon>
        <taxon>Pseudomonadota</taxon>
        <taxon>Alphaproteobacteria</taxon>
        <taxon>Acetobacterales</taxon>
        <taxon>Acetobacteraceae</taxon>
    </lineage>
</organism>
<evidence type="ECO:0000256" key="1">
    <source>
        <dbReference type="SAM" id="Phobius"/>
    </source>
</evidence>
<accession>A0A318MXN7</accession>
<dbReference type="RefSeq" id="WP_110438084.1">
    <property type="nucleotide sequence ID" value="NZ_CP046393.1"/>
</dbReference>
<proteinExistence type="predicted"/>
<evidence type="ECO:0000313" key="2">
    <source>
        <dbReference type="EMBL" id="PXZ01565.1"/>
    </source>
</evidence>
<feature type="transmembrane region" description="Helical" evidence="1">
    <location>
        <begin position="187"/>
        <end position="206"/>
    </location>
</feature>
<feature type="transmembrane region" description="Helical" evidence="1">
    <location>
        <begin position="218"/>
        <end position="237"/>
    </location>
</feature>
<keyword evidence="1" id="KW-0812">Transmembrane</keyword>
<dbReference type="OrthoDB" id="1090891at2"/>
<keyword evidence="1" id="KW-0472">Membrane</keyword>
<dbReference type="Proteomes" id="UP000247565">
    <property type="component" value="Unassembled WGS sequence"/>
</dbReference>
<dbReference type="EMBL" id="QGLT01000001">
    <property type="protein sequence ID" value="PXZ01565.1"/>
    <property type="molecule type" value="Genomic_DNA"/>
</dbReference>
<gene>
    <name evidence="2" type="ORF">DK869_00700</name>
</gene>
<reference evidence="2 3" key="1">
    <citation type="submission" date="2018-05" db="EMBL/GenBank/DDBJ databases">
        <title>Reference genomes for bee gut microbiota database.</title>
        <authorList>
            <person name="Ellegaard K.M."/>
        </authorList>
    </citation>
    <scope>NUCLEOTIDE SEQUENCE [LARGE SCALE GENOMIC DNA]</scope>
    <source>
        <strain evidence="2 3">ESL0284</strain>
    </source>
</reference>
<name>A0A318MXN7_9PROT</name>
<comment type="caution">
    <text evidence="2">The sequence shown here is derived from an EMBL/GenBank/DDBJ whole genome shotgun (WGS) entry which is preliminary data.</text>
</comment>
<keyword evidence="1" id="KW-1133">Transmembrane helix</keyword>
<protein>
    <submittedName>
        <fullName evidence="2">Uncharacterized protein</fullName>
    </submittedName>
</protein>
<dbReference type="AlphaFoldDB" id="A0A318MXN7"/>
<sequence length="250" mass="28854">MKLQFIPGRPIVTTNFNKAKPLGMNGQLILENWHILYDLLKKNVGPECAALLLEPQLDRGRGEVDWYLPVDSQNLPVKHLSKEENLKEAYDYIEKGKKYAQCLINSPDSLQKQRGKLLLDALQFPNDEFIIATPHGPAILEWGHESNQPYSKKEVLSAKGKERNMKVMTILPPPVSPFNNRIENKNFWPWITSGLILLLLMILPWWKGIISINYCRYYWLLPLVLFFLTLLVVGVILKKQNDLHSLVNKE</sequence>
<evidence type="ECO:0000313" key="3">
    <source>
        <dbReference type="Proteomes" id="UP000247565"/>
    </source>
</evidence>
<keyword evidence="3" id="KW-1185">Reference proteome</keyword>